<keyword evidence="3" id="KW-1185">Reference proteome</keyword>
<gene>
    <name evidence="2" type="ORF">BT96DRAFT_1016732</name>
</gene>
<evidence type="ECO:0000256" key="1">
    <source>
        <dbReference type="SAM" id="Coils"/>
    </source>
</evidence>
<proteinExistence type="predicted"/>
<reference evidence="2" key="1">
    <citation type="journal article" date="2019" name="Environ. Microbiol.">
        <title>Fungal ecological strategies reflected in gene transcription - a case study of two litter decomposers.</title>
        <authorList>
            <person name="Barbi F."/>
            <person name="Kohler A."/>
            <person name="Barry K."/>
            <person name="Baskaran P."/>
            <person name="Daum C."/>
            <person name="Fauchery L."/>
            <person name="Ihrmark K."/>
            <person name="Kuo A."/>
            <person name="LaButti K."/>
            <person name="Lipzen A."/>
            <person name="Morin E."/>
            <person name="Grigoriev I.V."/>
            <person name="Henrissat B."/>
            <person name="Lindahl B."/>
            <person name="Martin F."/>
        </authorList>
    </citation>
    <scope>NUCLEOTIDE SEQUENCE</scope>
    <source>
        <strain evidence="2">JB14</strain>
    </source>
</reference>
<dbReference type="Proteomes" id="UP000799118">
    <property type="component" value="Unassembled WGS sequence"/>
</dbReference>
<sequence length="264" mass="30058">MFSYFYRLINHLINHHLKSEQSARPRDLEKDIDFLEVECDTTLEKIRADAEEMWRAKINDSTIIIAFILTLTVFTIPKTLVNMELSWAKAVVLCIDGITGMFIASQYSVIKANSNLSKATTNLDAGLVALRAAQEKGDFNKSEIETVRTAVEPVLGVYDQASAMSTMIAGRWKVIRTLLSPYDLVYNNSLDSLIDQEKKNLDNRLERVKGRVDRKELEKVKKDLEHAKAELGQATERIQELEKKLQAQKDILTELEVVLQRCQA</sequence>
<organism evidence="2 3">
    <name type="scientific">Gymnopus androsaceus JB14</name>
    <dbReference type="NCBI Taxonomy" id="1447944"/>
    <lineage>
        <taxon>Eukaryota</taxon>
        <taxon>Fungi</taxon>
        <taxon>Dikarya</taxon>
        <taxon>Basidiomycota</taxon>
        <taxon>Agaricomycotina</taxon>
        <taxon>Agaricomycetes</taxon>
        <taxon>Agaricomycetidae</taxon>
        <taxon>Agaricales</taxon>
        <taxon>Marasmiineae</taxon>
        <taxon>Omphalotaceae</taxon>
        <taxon>Gymnopus</taxon>
    </lineage>
</organism>
<dbReference type="AlphaFoldDB" id="A0A6A4I559"/>
<dbReference type="EMBL" id="ML769421">
    <property type="protein sequence ID" value="KAE9403905.1"/>
    <property type="molecule type" value="Genomic_DNA"/>
</dbReference>
<keyword evidence="1" id="KW-0175">Coiled coil</keyword>
<evidence type="ECO:0000313" key="2">
    <source>
        <dbReference type="EMBL" id="KAE9403905.1"/>
    </source>
</evidence>
<evidence type="ECO:0000313" key="3">
    <source>
        <dbReference type="Proteomes" id="UP000799118"/>
    </source>
</evidence>
<protein>
    <submittedName>
        <fullName evidence="2">Uncharacterized protein</fullName>
    </submittedName>
</protein>
<feature type="coiled-coil region" evidence="1">
    <location>
        <begin position="198"/>
        <end position="258"/>
    </location>
</feature>
<accession>A0A6A4I559</accession>
<name>A0A6A4I559_9AGAR</name>